<keyword evidence="4" id="KW-1185">Reference proteome</keyword>
<dbReference type="Pfam" id="PF11350">
    <property type="entry name" value="DUF3152"/>
    <property type="match status" value="1"/>
</dbReference>
<protein>
    <submittedName>
        <fullName evidence="3">DUF3152 domain-containing protein</fullName>
    </submittedName>
</protein>
<gene>
    <name evidence="3" type="ORF">LR394_25195</name>
</gene>
<reference evidence="3" key="1">
    <citation type="submission" date="2021-11" db="EMBL/GenBank/DDBJ databases">
        <title>Streptomyces corallinus and Kineosporia corallina sp. nov., two new coral-derived marine actinobacteria.</title>
        <authorList>
            <person name="Buangrab K."/>
            <person name="Sutthacheep M."/>
            <person name="Yeemin T."/>
            <person name="Harunari E."/>
            <person name="Igarashi Y."/>
            <person name="Sripreechasak P."/>
            <person name="Kanchanasin P."/>
            <person name="Tanasupawat S."/>
            <person name="Phongsopitanun W."/>
        </authorList>
    </citation>
    <scope>NUCLEOTIDE SEQUENCE</scope>
    <source>
        <strain evidence="3">JCM 31032</strain>
    </source>
</reference>
<sequence>MRSRRLRSGLRTGVAGAAAVVASVLLSGCGLPQVSVVRSDAPEPTATASTAVAEPMSTQAAPVPEEAAAPAKNQQRKVSYPYTGQDKWVVAPAGSTGISGKSGPVLRYHVAVERGIKGVPAKQFAEQVVTILDDKRSWAGQGGLRLRQVGPDDAADFTIRLTTPGTRDVWCADGPDGYTSCRNGDNVVINVARWVHGVEHYPAPLKVYRSYLINHETGHRLGHGHELCPGAGQPAPVMQQQSLGMHGCKANAWPSPKGKAYQGSPGEYADPIPQESTGTR</sequence>
<feature type="region of interest" description="Disordered" evidence="1">
    <location>
        <begin position="45"/>
        <end position="77"/>
    </location>
</feature>
<dbReference type="InterPro" id="IPR022603">
    <property type="entry name" value="DUF3152"/>
</dbReference>
<feature type="compositionally biased region" description="Low complexity" evidence="1">
    <location>
        <begin position="60"/>
        <end position="71"/>
    </location>
</feature>
<dbReference type="Proteomes" id="UP001138997">
    <property type="component" value="Unassembled WGS sequence"/>
</dbReference>
<evidence type="ECO:0000259" key="2">
    <source>
        <dbReference type="Pfam" id="PF11350"/>
    </source>
</evidence>
<feature type="region of interest" description="Disordered" evidence="1">
    <location>
        <begin position="254"/>
        <end position="280"/>
    </location>
</feature>
<evidence type="ECO:0000256" key="1">
    <source>
        <dbReference type="SAM" id="MobiDB-lite"/>
    </source>
</evidence>
<dbReference type="AlphaFoldDB" id="A0A9X1NJ87"/>
<dbReference type="GO" id="GO:0008237">
    <property type="term" value="F:metallopeptidase activity"/>
    <property type="evidence" value="ECO:0007669"/>
    <property type="project" value="InterPro"/>
</dbReference>
<dbReference type="InterPro" id="IPR024079">
    <property type="entry name" value="MetalloPept_cat_dom_sf"/>
</dbReference>
<dbReference type="PROSITE" id="PS51257">
    <property type="entry name" value="PROKAR_LIPOPROTEIN"/>
    <property type="match status" value="1"/>
</dbReference>
<proteinExistence type="predicted"/>
<dbReference type="SUPFAM" id="SSF55486">
    <property type="entry name" value="Metalloproteases ('zincins'), catalytic domain"/>
    <property type="match status" value="1"/>
</dbReference>
<name>A0A9X1NJ87_9ACTN</name>
<dbReference type="Gene3D" id="3.40.390.10">
    <property type="entry name" value="Collagenase (Catalytic Domain)"/>
    <property type="match status" value="1"/>
</dbReference>
<dbReference type="EMBL" id="JAJOMB010000015">
    <property type="protein sequence ID" value="MCD5314211.1"/>
    <property type="molecule type" value="Genomic_DNA"/>
</dbReference>
<accession>A0A9X1NJ87</accession>
<dbReference type="RefSeq" id="WP_231446523.1">
    <property type="nucleotide sequence ID" value="NZ_JAJOMB010000015.1"/>
</dbReference>
<organism evidence="3 4">
    <name type="scientific">Kineosporia babensis</name>
    <dbReference type="NCBI Taxonomy" id="499548"/>
    <lineage>
        <taxon>Bacteria</taxon>
        <taxon>Bacillati</taxon>
        <taxon>Actinomycetota</taxon>
        <taxon>Actinomycetes</taxon>
        <taxon>Kineosporiales</taxon>
        <taxon>Kineosporiaceae</taxon>
        <taxon>Kineosporia</taxon>
    </lineage>
</organism>
<evidence type="ECO:0000313" key="3">
    <source>
        <dbReference type="EMBL" id="MCD5314211.1"/>
    </source>
</evidence>
<feature type="domain" description="DUF3152" evidence="2">
    <location>
        <begin position="79"/>
        <end position="246"/>
    </location>
</feature>
<evidence type="ECO:0000313" key="4">
    <source>
        <dbReference type="Proteomes" id="UP001138997"/>
    </source>
</evidence>
<comment type="caution">
    <text evidence="3">The sequence shown here is derived from an EMBL/GenBank/DDBJ whole genome shotgun (WGS) entry which is preliminary data.</text>
</comment>